<comment type="caution">
    <text evidence="2">The sequence shown here is derived from an EMBL/GenBank/DDBJ whole genome shotgun (WGS) entry which is preliminary data.</text>
</comment>
<proteinExistence type="predicted"/>
<evidence type="ECO:0000313" key="2">
    <source>
        <dbReference type="EMBL" id="KID89763.1"/>
    </source>
</evidence>
<evidence type="ECO:0000313" key="3">
    <source>
        <dbReference type="Proteomes" id="UP000031192"/>
    </source>
</evidence>
<keyword evidence="3" id="KW-1185">Reference proteome</keyword>
<dbReference type="OrthoDB" id="10444723at2759"/>
<feature type="compositionally biased region" description="Polar residues" evidence="1">
    <location>
        <begin position="87"/>
        <end position="97"/>
    </location>
</feature>
<protein>
    <submittedName>
        <fullName evidence="2">Uncharacterized protein</fullName>
    </submittedName>
</protein>
<feature type="region of interest" description="Disordered" evidence="1">
    <location>
        <begin position="69"/>
        <end position="122"/>
    </location>
</feature>
<reference evidence="2 3" key="1">
    <citation type="journal article" date="2014" name="Proc. Natl. Acad. Sci. U.S.A.">
        <title>Trajectory and genomic determinants of fungal-pathogen speciation and host adaptation.</title>
        <authorList>
            <person name="Hu X."/>
            <person name="Xiao G."/>
            <person name="Zheng P."/>
            <person name="Shang Y."/>
            <person name="Su Y."/>
            <person name="Zhang X."/>
            <person name="Liu X."/>
            <person name="Zhan S."/>
            <person name="St Leger R.J."/>
            <person name="Wang C."/>
        </authorList>
    </citation>
    <scope>NUCLEOTIDE SEQUENCE [LARGE SCALE GENOMIC DNA]</scope>
    <source>
        <strain evidence="2 3">ARSEF 977</strain>
    </source>
</reference>
<dbReference type="EMBL" id="AZNH01000007">
    <property type="protein sequence ID" value="KID89763.1"/>
    <property type="molecule type" value="Genomic_DNA"/>
</dbReference>
<evidence type="ECO:0000256" key="1">
    <source>
        <dbReference type="SAM" id="MobiDB-lite"/>
    </source>
</evidence>
<organism evidence="2 3">
    <name type="scientific">Metarhizium guizhouense (strain ARSEF 977)</name>
    <dbReference type="NCBI Taxonomy" id="1276136"/>
    <lineage>
        <taxon>Eukaryota</taxon>
        <taxon>Fungi</taxon>
        <taxon>Dikarya</taxon>
        <taxon>Ascomycota</taxon>
        <taxon>Pezizomycotina</taxon>
        <taxon>Sordariomycetes</taxon>
        <taxon>Hypocreomycetidae</taxon>
        <taxon>Hypocreales</taxon>
        <taxon>Clavicipitaceae</taxon>
        <taxon>Metarhizium</taxon>
    </lineage>
</organism>
<accession>A0A0B4H3K8</accession>
<dbReference type="HOGENOM" id="CLU_138071_0_0_1"/>
<name>A0A0B4H3K8_METGA</name>
<feature type="compositionally biased region" description="Basic and acidic residues" evidence="1">
    <location>
        <begin position="69"/>
        <end position="83"/>
    </location>
</feature>
<dbReference type="Proteomes" id="UP000031192">
    <property type="component" value="Unassembled WGS sequence"/>
</dbReference>
<dbReference type="AlphaFoldDB" id="A0A0B4H3K8"/>
<gene>
    <name evidence="2" type="ORF">MGU_03168</name>
</gene>
<sequence length="122" mass="13893">MWAGQVGMGVAVDKRRERDISVWWDADADQAQDEAAAGHTKATRRPEYAALTQTRRRRYADADMERRPACFPRLEHGGRHTEYGKPTQESPPGQPSLTWRGVASSRRREARYKEDVESGSLH</sequence>